<dbReference type="OMA" id="KFQFSKR"/>
<feature type="region of interest" description="Disordered" evidence="4">
    <location>
        <begin position="139"/>
        <end position="166"/>
    </location>
</feature>
<dbReference type="NCBIfam" id="NF001099">
    <property type="entry name" value="PRK00132.1"/>
    <property type="match status" value="1"/>
</dbReference>
<dbReference type="PANTHER" id="PTHR21569:SF1">
    <property type="entry name" value="SMALL RIBOSOMAL SUBUNIT PROTEIN US9M"/>
    <property type="match status" value="1"/>
</dbReference>
<evidence type="ECO:0008006" key="7">
    <source>
        <dbReference type="Google" id="ProtNLM"/>
    </source>
</evidence>
<dbReference type="GO" id="GO:0005737">
    <property type="term" value="C:cytoplasm"/>
    <property type="evidence" value="ECO:0007669"/>
    <property type="project" value="UniProtKB-ARBA"/>
</dbReference>
<evidence type="ECO:0000313" key="5">
    <source>
        <dbReference type="EnsemblProtists" id="EOD18285"/>
    </source>
</evidence>
<reference evidence="5" key="2">
    <citation type="submission" date="2024-10" db="UniProtKB">
        <authorList>
            <consortium name="EnsemblProtists"/>
        </authorList>
    </citation>
    <scope>IDENTIFICATION</scope>
</reference>
<dbReference type="STRING" id="2903.R1DUT8"/>
<dbReference type="GO" id="GO:0015935">
    <property type="term" value="C:small ribosomal subunit"/>
    <property type="evidence" value="ECO:0007669"/>
    <property type="project" value="TreeGrafter"/>
</dbReference>
<dbReference type="Gene3D" id="3.30.230.10">
    <property type="match status" value="1"/>
</dbReference>
<keyword evidence="6" id="KW-1185">Reference proteome</keyword>
<evidence type="ECO:0000256" key="1">
    <source>
        <dbReference type="ARBA" id="ARBA00005251"/>
    </source>
</evidence>
<dbReference type="GO" id="GO:0003735">
    <property type="term" value="F:structural constituent of ribosome"/>
    <property type="evidence" value="ECO:0007669"/>
    <property type="project" value="InterPro"/>
</dbReference>
<keyword evidence="2" id="KW-0689">Ribosomal protein</keyword>
<dbReference type="InterPro" id="IPR023035">
    <property type="entry name" value="Ribosomal_uS9_bac/plastid"/>
</dbReference>
<dbReference type="Pfam" id="PF00380">
    <property type="entry name" value="Ribosomal_S9"/>
    <property type="match status" value="1"/>
</dbReference>
<dbReference type="eggNOG" id="KOG1697">
    <property type="taxonomic scope" value="Eukaryota"/>
</dbReference>
<feature type="compositionally biased region" description="Basic residues" evidence="4">
    <location>
        <begin position="147"/>
        <end position="166"/>
    </location>
</feature>
<dbReference type="EnsemblProtists" id="EOD18285">
    <property type="protein sequence ID" value="EOD18285"/>
    <property type="gene ID" value="EMIHUDRAFT_196456"/>
</dbReference>
<protein>
    <recommendedName>
        <fullName evidence="7">30S ribosomal protein S9</fullName>
    </recommendedName>
</protein>
<dbReference type="PaxDb" id="2903-EOD18285"/>
<evidence type="ECO:0000256" key="4">
    <source>
        <dbReference type="SAM" id="MobiDB-lite"/>
    </source>
</evidence>
<dbReference type="InterPro" id="IPR020568">
    <property type="entry name" value="Ribosomal_Su5_D2-typ_SF"/>
</dbReference>
<dbReference type="KEGG" id="ehx:EMIHUDRAFT_196456"/>
<feature type="region of interest" description="Disordered" evidence="4">
    <location>
        <begin position="1"/>
        <end position="26"/>
    </location>
</feature>
<accession>A0A0D3J450</accession>
<dbReference type="GO" id="GO:0006412">
    <property type="term" value="P:translation"/>
    <property type="evidence" value="ECO:0007669"/>
    <property type="project" value="InterPro"/>
</dbReference>
<dbReference type="RefSeq" id="XP_005770714.1">
    <property type="nucleotide sequence ID" value="XM_005770657.1"/>
</dbReference>
<evidence type="ECO:0000256" key="3">
    <source>
        <dbReference type="ARBA" id="ARBA00023274"/>
    </source>
</evidence>
<dbReference type="AlphaFoldDB" id="A0A0D3J450"/>
<sequence>MSGTLRIAGAVRGPSPSERPAGDTSRKYVSVDHLGRAHAVGRRKRAVARVWVWESEDPDAPQVTVNGQSVSQFFGGHWDLRYAALSPFFKTQTAGLYSVMSTVRGGGRSGQAEALRLGIATALQGLNFDLRPTLKSAGFLTRDRRQRERKKPGQAGARKKFAWVKR</sequence>
<dbReference type="InterPro" id="IPR000754">
    <property type="entry name" value="Ribosomal_uS9"/>
</dbReference>
<organism evidence="5 6">
    <name type="scientific">Emiliania huxleyi (strain CCMP1516)</name>
    <dbReference type="NCBI Taxonomy" id="280463"/>
    <lineage>
        <taxon>Eukaryota</taxon>
        <taxon>Haptista</taxon>
        <taxon>Haptophyta</taxon>
        <taxon>Prymnesiophyceae</taxon>
        <taxon>Isochrysidales</taxon>
        <taxon>Noelaerhabdaceae</taxon>
        <taxon>Emiliania</taxon>
    </lineage>
</organism>
<dbReference type="SUPFAM" id="SSF54211">
    <property type="entry name" value="Ribosomal protein S5 domain 2-like"/>
    <property type="match status" value="1"/>
</dbReference>
<name>A0A0D3J450_EMIH1</name>
<evidence type="ECO:0000313" key="6">
    <source>
        <dbReference type="Proteomes" id="UP000013827"/>
    </source>
</evidence>
<dbReference type="GO" id="GO:0003723">
    <property type="term" value="F:RNA binding"/>
    <property type="evidence" value="ECO:0007669"/>
    <property type="project" value="TreeGrafter"/>
</dbReference>
<proteinExistence type="inferred from homology"/>
<comment type="similarity">
    <text evidence="1">Belongs to the universal ribosomal protein uS9 family.</text>
</comment>
<dbReference type="GeneID" id="19046286"/>
<reference evidence="6" key="1">
    <citation type="journal article" date="2013" name="Nature">
        <title>Pan genome of the phytoplankton Emiliania underpins its global distribution.</title>
        <authorList>
            <person name="Read B.A."/>
            <person name="Kegel J."/>
            <person name="Klute M.J."/>
            <person name="Kuo A."/>
            <person name="Lefebvre S.C."/>
            <person name="Maumus F."/>
            <person name="Mayer C."/>
            <person name="Miller J."/>
            <person name="Monier A."/>
            <person name="Salamov A."/>
            <person name="Young J."/>
            <person name="Aguilar M."/>
            <person name="Claverie J.M."/>
            <person name="Frickenhaus S."/>
            <person name="Gonzalez K."/>
            <person name="Herman E.K."/>
            <person name="Lin Y.C."/>
            <person name="Napier J."/>
            <person name="Ogata H."/>
            <person name="Sarno A.F."/>
            <person name="Shmutz J."/>
            <person name="Schroeder D."/>
            <person name="de Vargas C."/>
            <person name="Verret F."/>
            <person name="von Dassow P."/>
            <person name="Valentin K."/>
            <person name="Van de Peer Y."/>
            <person name="Wheeler G."/>
            <person name="Dacks J.B."/>
            <person name="Delwiche C.F."/>
            <person name="Dyhrman S.T."/>
            <person name="Glockner G."/>
            <person name="John U."/>
            <person name="Richards T."/>
            <person name="Worden A.Z."/>
            <person name="Zhang X."/>
            <person name="Grigoriev I.V."/>
            <person name="Allen A.E."/>
            <person name="Bidle K."/>
            <person name="Borodovsky M."/>
            <person name="Bowler C."/>
            <person name="Brownlee C."/>
            <person name="Cock J.M."/>
            <person name="Elias M."/>
            <person name="Gladyshev V.N."/>
            <person name="Groth M."/>
            <person name="Guda C."/>
            <person name="Hadaegh A."/>
            <person name="Iglesias-Rodriguez M.D."/>
            <person name="Jenkins J."/>
            <person name="Jones B.M."/>
            <person name="Lawson T."/>
            <person name="Leese F."/>
            <person name="Lindquist E."/>
            <person name="Lobanov A."/>
            <person name="Lomsadze A."/>
            <person name="Malik S.B."/>
            <person name="Marsh M.E."/>
            <person name="Mackinder L."/>
            <person name="Mock T."/>
            <person name="Mueller-Roeber B."/>
            <person name="Pagarete A."/>
            <person name="Parker M."/>
            <person name="Probert I."/>
            <person name="Quesneville H."/>
            <person name="Raines C."/>
            <person name="Rensing S.A."/>
            <person name="Riano-Pachon D.M."/>
            <person name="Richier S."/>
            <person name="Rokitta S."/>
            <person name="Shiraiwa Y."/>
            <person name="Soanes D.M."/>
            <person name="van der Giezen M."/>
            <person name="Wahlund T.M."/>
            <person name="Williams B."/>
            <person name="Wilson W."/>
            <person name="Wolfe G."/>
            <person name="Wurch L.L."/>
        </authorList>
    </citation>
    <scope>NUCLEOTIDE SEQUENCE</scope>
</reference>
<keyword evidence="3" id="KW-0687">Ribonucleoprotein</keyword>
<dbReference type="PANTHER" id="PTHR21569">
    <property type="entry name" value="RIBOSOMAL PROTEIN S9"/>
    <property type="match status" value="1"/>
</dbReference>
<evidence type="ECO:0000256" key="2">
    <source>
        <dbReference type="ARBA" id="ARBA00022980"/>
    </source>
</evidence>
<dbReference type="InterPro" id="IPR014721">
    <property type="entry name" value="Ribsml_uS5_D2-typ_fold_subgr"/>
</dbReference>
<dbReference type="Proteomes" id="UP000013827">
    <property type="component" value="Unassembled WGS sequence"/>
</dbReference>
<dbReference type="HOGENOM" id="CLU_046483_2_1_1"/>